<dbReference type="EMBL" id="ML976617">
    <property type="protein sequence ID" value="KAF1844313.1"/>
    <property type="molecule type" value="Genomic_DNA"/>
</dbReference>
<dbReference type="PROSITE" id="PS50048">
    <property type="entry name" value="ZN2_CY6_FUNGAL_2"/>
    <property type="match status" value="1"/>
</dbReference>
<feature type="region of interest" description="Disordered" evidence="2">
    <location>
        <begin position="48"/>
        <end position="73"/>
    </location>
</feature>
<dbReference type="InterPro" id="IPR021858">
    <property type="entry name" value="Fun_TF"/>
</dbReference>
<keyword evidence="1" id="KW-0539">Nucleus</keyword>
<dbReference type="CDD" id="cd00067">
    <property type="entry name" value="GAL4"/>
    <property type="match status" value="1"/>
</dbReference>
<dbReference type="SUPFAM" id="SSF57701">
    <property type="entry name" value="Zn2/Cys6 DNA-binding domain"/>
    <property type="match status" value="1"/>
</dbReference>
<dbReference type="PANTHER" id="PTHR47784:SF4">
    <property type="entry name" value="ZN(II)2CYS6 TRANSCRIPTION FACTOR (EUROFUNG)"/>
    <property type="match status" value="1"/>
</dbReference>
<dbReference type="SMART" id="SM00066">
    <property type="entry name" value="GAL4"/>
    <property type="match status" value="1"/>
</dbReference>
<evidence type="ECO:0000313" key="5">
    <source>
        <dbReference type="Proteomes" id="UP000800039"/>
    </source>
</evidence>
<evidence type="ECO:0000259" key="3">
    <source>
        <dbReference type="PROSITE" id="PS50048"/>
    </source>
</evidence>
<sequence>MDRSKTRKPHKKSRKGCLPCKARHVKCDEQKPHCASCVKQGTTCEYRPSGSREASNESPLVSAVLTPTSPTEGPSLDHVVPDSVAHVAPDVTLNIPQLRLLHHYTTVTAKSLATNLDAEDIFSTSLVYTALECPYLLHILLALTALHMNHLGGHSRNGDLDLLLQAEQHHDAALSNFRASVRDIDDSNFKSVLMFAGTLFPYSCALSMAANSDLDHAFNSVLSNLMLTRRVRPMVTGVYEAMRSSELGKLIPDDVKGIDWSTEESVAETELVQLRKFSKVVHHIYPPDIVDAYGQAIQLLELVFARAAQSPLPPSDALLKIWIHLVTDRYVELLSEKQPGSLIVFAHYAVLLRRSEHYWFLEGVAEQILNIADALVPSEWRSWLDWPKEQIRSASILPTPC</sequence>
<dbReference type="GO" id="GO:0008270">
    <property type="term" value="F:zinc ion binding"/>
    <property type="evidence" value="ECO:0007669"/>
    <property type="project" value="InterPro"/>
</dbReference>
<proteinExistence type="predicted"/>
<reference evidence="4" key="1">
    <citation type="submission" date="2020-01" db="EMBL/GenBank/DDBJ databases">
        <authorList>
            <consortium name="DOE Joint Genome Institute"/>
            <person name="Haridas S."/>
            <person name="Albert R."/>
            <person name="Binder M."/>
            <person name="Bloem J."/>
            <person name="Labutti K."/>
            <person name="Salamov A."/>
            <person name="Andreopoulos B."/>
            <person name="Baker S.E."/>
            <person name="Barry K."/>
            <person name="Bills G."/>
            <person name="Bluhm B.H."/>
            <person name="Cannon C."/>
            <person name="Castanera R."/>
            <person name="Culley D.E."/>
            <person name="Daum C."/>
            <person name="Ezra D."/>
            <person name="Gonzalez J.B."/>
            <person name="Henrissat B."/>
            <person name="Kuo A."/>
            <person name="Liang C."/>
            <person name="Lipzen A."/>
            <person name="Lutzoni F."/>
            <person name="Magnuson J."/>
            <person name="Mondo S."/>
            <person name="Nolan M."/>
            <person name="Ohm R."/>
            <person name="Pangilinan J."/>
            <person name="Park H.-J."/>
            <person name="Ramirez L."/>
            <person name="Alfaro M."/>
            <person name="Sun H."/>
            <person name="Tritt A."/>
            <person name="Yoshinaga Y."/>
            <person name="Zwiers L.-H."/>
            <person name="Turgeon B.G."/>
            <person name="Goodwin S.B."/>
            <person name="Spatafora J.W."/>
            <person name="Crous P.W."/>
            <person name="Grigoriev I.V."/>
        </authorList>
    </citation>
    <scope>NUCLEOTIDE SEQUENCE</scope>
    <source>
        <strain evidence="4">CBS 394.84</strain>
    </source>
</reference>
<dbReference type="GO" id="GO:0001228">
    <property type="term" value="F:DNA-binding transcription activator activity, RNA polymerase II-specific"/>
    <property type="evidence" value="ECO:0007669"/>
    <property type="project" value="TreeGrafter"/>
</dbReference>
<evidence type="ECO:0000256" key="1">
    <source>
        <dbReference type="ARBA" id="ARBA00023242"/>
    </source>
</evidence>
<dbReference type="Pfam" id="PF11951">
    <property type="entry name" value="Fungal_trans_2"/>
    <property type="match status" value="1"/>
</dbReference>
<feature type="domain" description="Zn(2)-C6 fungal-type" evidence="3">
    <location>
        <begin position="16"/>
        <end position="46"/>
    </location>
</feature>
<organism evidence="4 5">
    <name type="scientific">Cucurbitaria berberidis CBS 394.84</name>
    <dbReference type="NCBI Taxonomy" id="1168544"/>
    <lineage>
        <taxon>Eukaryota</taxon>
        <taxon>Fungi</taxon>
        <taxon>Dikarya</taxon>
        <taxon>Ascomycota</taxon>
        <taxon>Pezizomycotina</taxon>
        <taxon>Dothideomycetes</taxon>
        <taxon>Pleosporomycetidae</taxon>
        <taxon>Pleosporales</taxon>
        <taxon>Pleosporineae</taxon>
        <taxon>Cucurbitariaceae</taxon>
        <taxon>Cucurbitaria</taxon>
    </lineage>
</organism>
<name>A0A9P4L7P2_9PLEO</name>
<comment type="caution">
    <text evidence="4">The sequence shown here is derived from an EMBL/GenBank/DDBJ whole genome shotgun (WGS) entry which is preliminary data.</text>
</comment>
<keyword evidence="5" id="KW-1185">Reference proteome</keyword>
<protein>
    <recommendedName>
        <fullName evidence="3">Zn(2)-C6 fungal-type domain-containing protein</fullName>
    </recommendedName>
</protein>
<dbReference type="InterPro" id="IPR053157">
    <property type="entry name" value="Sterol_Uptake_Regulator"/>
</dbReference>
<accession>A0A9P4L7P2</accession>
<dbReference type="AlphaFoldDB" id="A0A9P4L7P2"/>
<dbReference type="OrthoDB" id="5386330at2759"/>
<dbReference type="PROSITE" id="PS00463">
    <property type="entry name" value="ZN2_CY6_FUNGAL_1"/>
    <property type="match status" value="1"/>
</dbReference>
<dbReference type="Pfam" id="PF00172">
    <property type="entry name" value="Zn_clus"/>
    <property type="match status" value="1"/>
</dbReference>
<dbReference type="RefSeq" id="XP_040786876.1">
    <property type="nucleotide sequence ID" value="XM_040929098.1"/>
</dbReference>
<dbReference type="InterPro" id="IPR001138">
    <property type="entry name" value="Zn2Cys6_DnaBD"/>
</dbReference>
<dbReference type="PANTHER" id="PTHR47784">
    <property type="entry name" value="STEROL UPTAKE CONTROL PROTEIN 2"/>
    <property type="match status" value="1"/>
</dbReference>
<evidence type="ECO:0000313" key="4">
    <source>
        <dbReference type="EMBL" id="KAF1844313.1"/>
    </source>
</evidence>
<dbReference type="Proteomes" id="UP000800039">
    <property type="component" value="Unassembled WGS sequence"/>
</dbReference>
<evidence type="ECO:0000256" key="2">
    <source>
        <dbReference type="SAM" id="MobiDB-lite"/>
    </source>
</evidence>
<feature type="compositionally biased region" description="Polar residues" evidence="2">
    <location>
        <begin position="52"/>
        <end position="72"/>
    </location>
</feature>
<dbReference type="GeneID" id="63846350"/>
<gene>
    <name evidence="4" type="ORF">K460DRAFT_289130</name>
</gene>
<dbReference type="Gene3D" id="4.10.240.10">
    <property type="entry name" value="Zn(2)-C6 fungal-type DNA-binding domain"/>
    <property type="match status" value="1"/>
</dbReference>
<dbReference type="PRINTS" id="PR00755">
    <property type="entry name" value="AFLATOXINBRP"/>
</dbReference>
<dbReference type="InterPro" id="IPR036864">
    <property type="entry name" value="Zn2-C6_fun-type_DNA-bd_sf"/>
</dbReference>